<dbReference type="InterPro" id="IPR001223">
    <property type="entry name" value="Glyco_hydro18_cat"/>
</dbReference>
<proteinExistence type="inferred from homology"/>
<dbReference type="GO" id="GO:0005975">
    <property type="term" value="P:carbohydrate metabolic process"/>
    <property type="evidence" value="ECO:0007669"/>
    <property type="project" value="InterPro"/>
</dbReference>
<dbReference type="Proteomes" id="UP000735302">
    <property type="component" value="Unassembled WGS sequence"/>
</dbReference>
<dbReference type="InterPro" id="IPR017853">
    <property type="entry name" value="GH"/>
</dbReference>
<keyword evidence="1 3" id="KW-0378">Hydrolase</keyword>
<dbReference type="InterPro" id="IPR050314">
    <property type="entry name" value="Glycosyl_Hydrlase_18"/>
</dbReference>
<dbReference type="Gene3D" id="3.10.50.10">
    <property type="match status" value="1"/>
</dbReference>
<evidence type="ECO:0000256" key="4">
    <source>
        <dbReference type="RuleBase" id="RU004453"/>
    </source>
</evidence>
<protein>
    <submittedName>
        <fullName evidence="6">Acidic mammalian chitinase</fullName>
    </submittedName>
</protein>
<dbReference type="InterPro" id="IPR011583">
    <property type="entry name" value="Chitinase_II/V-like_cat"/>
</dbReference>
<evidence type="ECO:0000313" key="6">
    <source>
        <dbReference type="EMBL" id="GFN99827.1"/>
    </source>
</evidence>
<organism evidence="6 7">
    <name type="scientific">Plakobranchus ocellatus</name>
    <dbReference type="NCBI Taxonomy" id="259542"/>
    <lineage>
        <taxon>Eukaryota</taxon>
        <taxon>Metazoa</taxon>
        <taxon>Spiralia</taxon>
        <taxon>Lophotrochozoa</taxon>
        <taxon>Mollusca</taxon>
        <taxon>Gastropoda</taxon>
        <taxon>Heterobranchia</taxon>
        <taxon>Euthyneura</taxon>
        <taxon>Panpulmonata</taxon>
        <taxon>Sacoglossa</taxon>
        <taxon>Placobranchoidea</taxon>
        <taxon>Plakobranchidae</taxon>
        <taxon>Plakobranchus</taxon>
    </lineage>
</organism>
<keyword evidence="2 3" id="KW-0326">Glycosidase</keyword>
<dbReference type="SUPFAM" id="SSF51445">
    <property type="entry name" value="(Trans)glycosidases"/>
    <property type="match status" value="1"/>
</dbReference>
<dbReference type="PROSITE" id="PS01095">
    <property type="entry name" value="GH18_1"/>
    <property type="match status" value="1"/>
</dbReference>
<reference evidence="6 7" key="1">
    <citation type="journal article" date="2021" name="Elife">
        <title>Chloroplast acquisition without the gene transfer in kleptoplastic sea slugs, Plakobranchus ocellatus.</title>
        <authorList>
            <person name="Maeda T."/>
            <person name="Takahashi S."/>
            <person name="Yoshida T."/>
            <person name="Shimamura S."/>
            <person name="Takaki Y."/>
            <person name="Nagai Y."/>
            <person name="Toyoda A."/>
            <person name="Suzuki Y."/>
            <person name="Arimoto A."/>
            <person name="Ishii H."/>
            <person name="Satoh N."/>
            <person name="Nishiyama T."/>
            <person name="Hasebe M."/>
            <person name="Maruyama T."/>
            <person name="Minagawa J."/>
            <person name="Obokata J."/>
            <person name="Shigenobu S."/>
        </authorList>
    </citation>
    <scope>NUCLEOTIDE SEQUENCE [LARGE SCALE GENOMIC DNA]</scope>
</reference>
<name>A0AAV3ZY60_9GAST</name>
<dbReference type="InterPro" id="IPR029070">
    <property type="entry name" value="Chitinase_insertion_sf"/>
</dbReference>
<dbReference type="PANTHER" id="PTHR11177">
    <property type="entry name" value="CHITINASE"/>
    <property type="match status" value="1"/>
</dbReference>
<dbReference type="EMBL" id="BLXT01003024">
    <property type="protein sequence ID" value="GFN99827.1"/>
    <property type="molecule type" value="Genomic_DNA"/>
</dbReference>
<dbReference type="GO" id="GO:0006032">
    <property type="term" value="P:chitin catabolic process"/>
    <property type="evidence" value="ECO:0007669"/>
    <property type="project" value="TreeGrafter"/>
</dbReference>
<dbReference type="PANTHER" id="PTHR11177:SF317">
    <property type="entry name" value="CHITINASE 12-RELATED"/>
    <property type="match status" value="1"/>
</dbReference>
<dbReference type="Gene3D" id="3.20.20.80">
    <property type="entry name" value="Glycosidases"/>
    <property type="match status" value="1"/>
</dbReference>
<keyword evidence="7" id="KW-1185">Reference proteome</keyword>
<evidence type="ECO:0000256" key="1">
    <source>
        <dbReference type="ARBA" id="ARBA00022801"/>
    </source>
</evidence>
<dbReference type="GO" id="GO:0004568">
    <property type="term" value="F:chitinase activity"/>
    <property type="evidence" value="ECO:0007669"/>
    <property type="project" value="UniProtKB-ARBA"/>
</dbReference>
<evidence type="ECO:0000256" key="3">
    <source>
        <dbReference type="RuleBase" id="RU000489"/>
    </source>
</evidence>
<accession>A0AAV3ZY60</accession>
<dbReference type="Pfam" id="PF00704">
    <property type="entry name" value="Glyco_hydro_18"/>
    <property type="match status" value="1"/>
</dbReference>
<dbReference type="GO" id="GO:0008061">
    <property type="term" value="F:chitin binding"/>
    <property type="evidence" value="ECO:0007669"/>
    <property type="project" value="InterPro"/>
</dbReference>
<dbReference type="GO" id="GO:0005576">
    <property type="term" value="C:extracellular region"/>
    <property type="evidence" value="ECO:0007669"/>
    <property type="project" value="TreeGrafter"/>
</dbReference>
<dbReference type="InterPro" id="IPR001579">
    <property type="entry name" value="Glyco_hydro_18_chit_AS"/>
</dbReference>
<evidence type="ECO:0000313" key="7">
    <source>
        <dbReference type="Proteomes" id="UP000735302"/>
    </source>
</evidence>
<evidence type="ECO:0000256" key="2">
    <source>
        <dbReference type="ARBA" id="ARBA00023295"/>
    </source>
</evidence>
<evidence type="ECO:0000259" key="5">
    <source>
        <dbReference type="PROSITE" id="PS51910"/>
    </source>
</evidence>
<dbReference type="PROSITE" id="PS51910">
    <property type="entry name" value="GH18_2"/>
    <property type="match status" value="1"/>
</dbReference>
<dbReference type="AlphaFoldDB" id="A0AAV3ZY60"/>
<gene>
    <name evidence="6" type="ORF">PoB_002633300</name>
</gene>
<comment type="caution">
    <text evidence="6">The sequence shown here is derived from an EMBL/GenBank/DDBJ whole genome shotgun (WGS) entry which is preliminary data.</text>
</comment>
<feature type="domain" description="GH18" evidence="5">
    <location>
        <begin position="51"/>
        <end position="432"/>
    </location>
</feature>
<sequence length="432" mass="48650">MVSSPSRSMPYQATFPTLRMPCEGSERVMKKRLNIFIAFRQTRLNYEFPAHNSMSNWAGRRPSPSASYNIKDIDPHLCTHIAYAFGKIDPNSKVLVATSPWLEDNRLGYVGKYRQFTDLKNENSRLKTLLSVGGQNDYGAGFKSVIENDVIAKTFAEEAVKFLRERSFDGLDIDWEYPTSATKQKFIVLLRALREAFDNEKTNGQSRLLLTVAGPPGQQFIDPGYDIPNVARYADYVNLLTYDYTSIHASVTAFNSPLFSRKDIRFNPTLSTNWTVYKWHTGGLPFHKMLVGVTAVGRRLVLRNVNQFGVGSPTSGEVRYGTQYQIPGGLAYPEVGAVNTFAPARRRICTMLKSANTKRYFDNEQKVPYLVMGTDWVGYEDKESIDIKVPWMMRLGVAGIMLWALDQDDFSGKVCSLAHTAALGKSLALLHL</sequence>
<dbReference type="SMART" id="SM00636">
    <property type="entry name" value="Glyco_18"/>
    <property type="match status" value="1"/>
</dbReference>
<dbReference type="SUPFAM" id="SSF54556">
    <property type="entry name" value="Chitinase insertion domain"/>
    <property type="match status" value="1"/>
</dbReference>
<comment type="similarity">
    <text evidence="4">Belongs to the glycosyl hydrolase 18 family.</text>
</comment>